<proteinExistence type="predicted"/>
<dbReference type="PANTHER" id="PTHR43968">
    <property type="match status" value="1"/>
</dbReference>
<dbReference type="EMBL" id="UINC01008814">
    <property type="protein sequence ID" value="SVA39612.1"/>
    <property type="molecule type" value="Genomic_DNA"/>
</dbReference>
<reference evidence="2" key="1">
    <citation type="submission" date="2018-05" db="EMBL/GenBank/DDBJ databases">
        <authorList>
            <person name="Lanie J.A."/>
            <person name="Ng W.-L."/>
            <person name="Kazmierczak K.M."/>
            <person name="Andrzejewski T.M."/>
            <person name="Davidsen T.M."/>
            <person name="Wayne K.J."/>
            <person name="Tettelin H."/>
            <person name="Glass J.I."/>
            <person name="Rusch D."/>
            <person name="Podicherti R."/>
            <person name="Tsui H.-C.T."/>
            <person name="Winkler M.E."/>
        </authorList>
    </citation>
    <scope>NUCLEOTIDE SEQUENCE</scope>
</reference>
<dbReference type="InterPro" id="IPR040079">
    <property type="entry name" value="Glutathione_S-Trfase"/>
</dbReference>
<dbReference type="SFLD" id="SFLDS00019">
    <property type="entry name" value="Glutathione_Transferase_(cytos"/>
    <property type="match status" value="1"/>
</dbReference>
<sequence length="209" mass="24060">MASMANRRSLMVLYSDKVSPIGHAVRIVLAEKDVNVEINYIEDNDRPEILNDLNPYNSILTLIDRDLILYDAQIIMEYLDERFPHPPLMPVDPVNRASKRQLRYRVMTDLYSVLDELNGDNEIAMANAKKILRDNLTAIAPAFAQTPYFMSEDYTLVDCCLAPLMWRLTQYGIKLPISGKPLQQYADRLFERQAFNTSLSAVEKEYHAI</sequence>
<dbReference type="Pfam" id="PF00043">
    <property type="entry name" value="GST_C"/>
    <property type="match status" value="1"/>
</dbReference>
<evidence type="ECO:0000313" key="2">
    <source>
        <dbReference type="EMBL" id="SVA39612.1"/>
    </source>
</evidence>
<dbReference type="GO" id="GO:0005737">
    <property type="term" value="C:cytoplasm"/>
    <property type="evidence" value="ECO:0007669"/>
    <property type="project" value="TreeGrafter"/>
</dbReference>
<dbReference type="PANTHER" id="PTHR43968:SF6">
    <property type="entry name" value="GLUTATHIONE S-TRANSFERASE OMEGA"/>
    <property type="match status" value="1"/>
</dbReference>
<dbReference type="InterPro" id="IPR004046">
    <property type="entry name" value="GST_C"/>
</dbReference>
<protein>
    <recommendedName>
        <fullName evidence="1">GST N-terminal domain-containing protein</fullName>
    </recommendedName>
</protein>
<dbReference type="SUPFAM" id="SSF47616">
    <property type="entry name" value="GST C-terminal domain-like"/>
    <property type="match status" value="1"/>
</dbReference>
<organism evidence="2">
    <name type="scientific">marine metagenome</name>
    <dbReference type="NCBI Taxonomy" id="408172"/>
    <lineage>
        <taxon>unclassified sequences</taxon>
        <taxon>metagenomes</taxon>
        <taxon>ecological metagenomes</taxon>
    </lineage>
</organism>
<dbReference type="InterPro" id="IPR036282">
    <property type="entry name" value="Glutathione-S-Trfase_C_sf"/>
</dbReference>
<dbReference type="Pfam" id="PF13417">
    <property type="entry name" value="GST_N_3"/>
    <property type="match status" value="1"/>
</dbReference>
<dbReference type="PROSITE" id="PS50404">
    <property type="entry name" value="GST_NTER"/>
    <property type="match status" value="1"/>
</dbReference>
<gene>
    <name evidence="2" type="ORF">METZ01_LOCUS92466</name>
</gene>
<accession>A0A381VH72</accession>
<evidence type="ECO:0000259" key="1">
    <source>
        <dbReference type="PROSITE" id="PS50404"/>
    </source>
</evidence>
<dbReference type="Gene3D" id="3.40.30.10">
    <property type="entry name" value="Glutaredoxin"/>
    <property type="match status" value="1"/>
</dbReference>
<dbReference type="SUPFAM" id="SSF52833">
    <property type="entry name" value="Thioredoxin-like"/>
    <property type="match status" value="1"/>
</dbReference>
<dbReference type="InterPro" id="IPR036249">
    <property type="entry name" value="Thioredoxin-like_sf"/>
</dbReference>
<feature type="domain" description="GST N-terminal" evidence="1">
    <location>
        <begin position="9"/>
        <end position="87"/>
    </location>
</feature>
<dbReference type="Gene3D" id="1.20.1050.10">
    <property type="match status" value="1"/>
</dbReference>
<dbReference type="InterPro" id="IPR004045">
    <property type="entry name" value="Glutathione_S-Trfase_N"/>
</dbReference>
<dbReference type="AlphaFoldDB" id="A0A381VH72"/>
<dbReference type="InterPro" id="IPR050983">
    <property type="entry name" value="GST_Omega/HSP26"/>
</dbReference>
<name>A0A381VH72_9ZZZZ</name>